<dbReference type="GO" id="GO:0005634">
    <property type="term" value="C:nucleus"/>
    <property type="evidence" value="ECO:0007669"/>
    <property type="project" value="TreeGrafter"/>
</dbReference>
<dbReference type="InterPro" id="IPR006600">
    <property type="entry name" value="HTH_CenpB_DNA-bd_dom"/>
</dbReference>
<dbReference type="AlphaFoldDB" id="A4RT41"/>
<proteinExistence type="predicted"/>
<keyword evidence="1" id="KW-0238">DNA-binding</keyword>
<protein>
    <recommendedName>
        <fullName evidence="3">HTH CENPB-type domain-containing protein</fullName>
    </recommendedName>
</protein>
<organism evidence="4 5">
    <name type="scientific">Ostreococcus lucimarinus (strain CCE9901)</name>
    <dbReference type="NCBI Taxonomy" id="436017"/>
    <lineage>
        <taxon>Eukaryota</taxon>
        <taxon>Viridiplantae</taxon>
        <taxon>Chlorophyta</taxon>
        <taxon>Mamiellophyceae</taxon>
        <taxon>Mamiellales</taxon>
        <taxon>Bathycoccaceae</taxon>
        <taxon>Ostreococcus</taxon>
    </lineage>
</organism>
<dbReference type="HOGENOM" id="CLU_327997_0_0_1"/>
<dbReference type="GO" id="GO:0003677">
    <property type="term" value="F:DNA binding"/>
    <property type="evidence" value="ECO:0007669"/>
    <property type="project" value="UniProtKB-KW"/>
</dbReference>
<dbReference type="Gene3D" id="3.30.420.10">
    <property type="entry name" value="Ribonuclease H-like superfamily/Ribonuclease H"/>
    <property type="match status" value="1"/>
</dbReference>
<dbReference type="InterPro" id="IPR036397">
    <property type="entry name" value="RNaseH_sf"/>
</dbReference>
<evidence type="ECO:0000256" key="1">
    <source>
        <dbReference type="ARBA" id="ARBA00023125"/>
    </source>
</evidence>
<keyword evidence="5" id="KW-1185">Reference proteome</keyword>
<dbReference type="GeneID" id="5000474"/>
<evidence type="ECO:0000256" key="2">
    <source>
        <dbReference type="SAM" id="MobiDB-lite"/>
    </source>
</evidence>
<sequence length="870" mass="97645">MTPPRARRSASPTVSTARKGCKKASQRSSASLGGAGSTTAPACDDEDGRAQVAKDAREVAVSLLANKRRREVSGQVMAKVTATTLFLDTVSFKTELIKQHAFLNRVRKLLKDKDVKRDARALVTEECASTSDQSENTVHVTADVARTRREERSRNPHPFYVEVVHALSRGDISATQAVHELQQVGVRVTKAFLKRVCTAQSFRDDIPHYSECEDGRGRPSALSNAYLDQLAKIVKHYIRVGISLSQETILSMAKNFYRDEHHADPSDKTFGSAWFYRFLNRHGIDTSLYNPQDALRLNAATEHNVSNYYQRVAQTAVSNGFATWNADFDANDRSSEMIIWNEEKKSRVFTFDEAKVMLAYEKGVRGVRMLVIKGEDNRRSAVTANDAFAASVMGCRNLAGESLAPYFVCTTQPNVEDGFEIPGTITDTTTGACQQAQWIRGTKKGSFDGFAFATWLKDHLAPCVPDLSPENPAMVICDGCYAHTVDEVLEICAAMGILMVILPPHCTHILQGEDLYHFGVFKGAFRVERAEIEAMKQLAAAWFIKLFENGVATSFGQREFWYAVKEAWKGAWTKQAVEKGFKMQGLVPFNRAPLWKNFPNHERKEPQRSTPDKESQVEAAERCVERMSIPGAPGLRVIAQSSDSTFDVTFDGSPESFARAPLNMMKLDEVYKSLVENPSNHSMNDEHLNVMKQLILEKQENITKNIVTTTRKQRSTRRHDRYDEATAPAMARLLAARQKREKTKKRTHDAAQDGCDARFKDNTDDIQFLAALHKRLDDNGSLEKSLTRAELMKVMRAKRIPLPQGPTADILRDKLKEVDERLYEANIECTRVANARWPKRARHASSVDDANVRCEVKYHPSGVRVQLITD</sequence>
<accession>A4RT41</accession>
<dbReference type="PROSITE" id="PS51253">
    <property type="entry name" value="HTH_CENPB"/>
    <property type="match status" value="1"/>
</dbReference>
<dbReference type="PANTHER" id="PTHR19303">
    <property type="entry name" value="TRANSPOSON"/>
    <property type="match status" value="1"/>
</dbReference>
<dbReference type="Proteomes" id="UP000001568">
    <property type="component" value="Chromosome 2"/>
</dbReference>
<dbReference type="OMA" id="EANIECT"/>
<evidence type="ECO:0000313" key="4">
    <source>
        <dbReference type="EMBL" id="ABO94432.1"/>
    </source>
</evidence>
<dbReference type="RefSeq" id="XP_001416139.1">
    <property type="nucleotide sequence ID" value="XM_001416102.1"/>
</dbReference>
<feature type="compositionally biased region" description="Basic and acidic residues" evidence="2">
    <location>
        <begin position="599"/>
        <end position="620"/>
    </location>
</feature>
<evidence type="ECO:0000259" key="3">
    <source>
        <dbReference type="PROSITE" id="PS51253"/>
    </source>
</evidence>
<gene>
    <name evidence="4" type="primary">TraS3</name>
    <name evidence="4" type="ORF">OSTLU_119479</name>
</gene>
<dbReference type="Pfam" id="PF03184">
    <property type="entry name" value="DDE_1"/>
    <property type="match status" value="1"/>
</dbReference>
<feature type="compositionally biased region" description="Low complexity" evidence="2">
    <location>
        <begin position="26"/>
        <end position="42"/>
    </location>
</feature>
<evidence type="ECO:0000313" key="5">
    <source>
        <dbReference type="Proteomes" id="UP000001568"/>
    </source>
</evidence>
<dbReference type="Gramene" id="ABO94432">
    <property type="protein sequence ID" value="ABO94432"/>
    <property type="gene ID" value="OSTLU_119479"/>
</dbReference>
<name>A4RT41_OSTLU</name>
<dbReference type="KEGG" id="olu:OSTLU_119479"/>
<dbReference type="InterPro" id="IPR050863">
    <property type="entry name" value="CenT-Element_Derived"/>
</dbReference>
<reference evidence="4 5" key="1">
    <citation type="journal article" date="2007" name="Proc. Natl. Acad. Sci. U.S.A.">
        <title>The tiny eukaryote Ostreococcus provides genomic insights into the paradox of plankton speciation.</title>
        <authorList>
            <person name="Palenik B."/>
            <person name="Grimwood J."/>
            <person name="Aerts A."/>
            <person name="Rouze P."/>
            <person name="Salamov A."/>
            <person name="Putnam N."/>
            <person name="Dupont C."/>
            <person name="Jorgensen R."/>
            <person name="Derelle E."/>
            <person name="Rombauts S."/>
            <person name="Zhou K."/>
            <person name="Otillar R."/>
            <person name="Merchant S.S."/>
            <person name="Podell S."/>
            <person name="Gaasterland T."/>
            <person name="Napoli C."/>
            <person name="Gendler K."/>
            <person name="Manuell A."/>
            <person name="Tai V."/>
            <person name="Vallon O."/>
            <person name="Piganeau G."/>
            <person name="Jancek S."/>
            <person name="Heijde M."/>
            <person name="Jabbari K."/>
            <person name="Bowler C."/>
            <person name="Lohr M."/>
            <person name="Robbens S."/>
            <person name="Werner G."/>
            <person name="Dubchak I."/>
            <person name="Pazour G.J."/>
            <person name="Ren Q."/>
            <person name="Paulsen I."/>
            <person name="Delwiche C."/>
            <person name="Schmutz J."/>
            <person name="Rokhsar D."/>
            <person name="Van de Peer Y."/>
            <person name="Moreau H."/>
            <person name="Grigoriev I.V."/>
        </authorList>
    </citation>
    <scope>NUCLEOTIDE SEQUENCE [LARGE SCALE GENOMIC DNA]</scope>
    <source>
        <strain evidence="4 5">CCE9901</strain>
    </source>
</reference>
<dbReference type="EMBL" id="CP000582">
    <property type="protein sequence ID" value="ABO94432.1"/>
    <property type="molecule type" value="Genomic_DNA"/>
</dbReference>
<feature type="region of interest" description="Disordered" evidence="2">
    <location>
        <begin position="597"/>
        <end position="620"/>
    </location>
</feature>
<dbReference type="OrthoDB" id="10043687at2759"/>
<dbReference type="PANTHER" id="PTHR19303:SF73">
    <property type="entry name" value="PROTEIN PDC2"/>
    <property type="match status" value="1"/>
</dbReference>
<dbReference type="InterPro" id="IPR004875">
    <property type="entry name" value="DDE_SF_endonuclease_dom"/>
</dbReference>
<dbReference type="Pfam" id="PF03221">
    <property type="entry name" value="HTH_Tnp_Tc5"/>
    <property type="match status" value="1"/>
</dbReference>
<feature type="domain" description="HTH CENPB-type" evidence="3">
    <location>
        <begin position="214"/>
        <end position="288"/>
    </location>
</feature>
<feature type="region of interest" description="Disordered" evidence="2">
    <location>
        <begin position="1"/>
        <end position="46"/>
    </location>
</feature>